<accession>A0A919V9G6</accession>
<organism evidence="1 2">
    <name type="scientific">Sinosporangium siamense</name>
    <dbReference type="NCBI Taxonomy" id="1367973"/>
    <lineage>
        <taxon>Bacteria</taxon>
        <taxon>Bacillati</taxon>
        <taxon>Actinomycetota</taxon>
        <taxon>Actinomycetes</taxon>
        <taxon>Streptosporangiales</taxon>
        <taxon>Streptosporangiaceae</taxon>
        <taxon>Sinosporangium</taxon>
    </lineage>
</organism>
<dbReference type="RefSeq" id="WP_204030353.1">
    <property type="nucleotide sequence ID" value="NZ_BOOW01000034.1"/>
</dbReference>
<name>A0A919V9G6_9ACTN</name>
<sequence>MSEAVEDSPDYRCPRSTGGRCTCDGRPFYGHYDPEIERLAALGRLLGLWGLVFRLDRGDPFAGALGRSAAVCRPPVLRVWDRGGGHLADLRVEEQPPSWTVTLECRTGGITPRRTSLDDDAELGRLVSDLDEAATACLAAAQDDPEVCALVQRLPIRWERGRLPGHTHGIVGTVRVATVKTMTSRLSEEVTLVVHLPGPDGQWPEESYRSPEEAMERAVQAVTAFTGRLLHAPLSGPV</sequence>
<dbReference type="AlphaFoldDB" id="A0A919V9G6"/>
<evidence type="ECO:0000313" key="2">
    <source>
        <dbReference type="Proteomes" id="UP000606172"/>
    </source>
</evidence>
<dbReference type="Proteomes" id="UP000606172">
    <property type="component" value="Unassembled WGS sequence"/>
</dbReference>
<evidence type="ECO:0000313" key="1">
    <source>
        <dbReference type="EMBL" id="GII95281.1"/>
    </source>
</evidence>
<reference evidence="1" key="1">
    <citation type="submission" date="2021-01" db="EMBL/GenBank/DDBJ databases">
        <title>Whole genome shotgun sequence of Sinosporangium siamense NBRC 109515.</title>
        <authorList>
            <person name="Komaki H."/>
            <person name="Tamura T."/>
        </authorList>
    </citation>
    <scope>NUCLEOTIDE SEQUENCE</scope>
    <source>
        <strain evidence="1">NBRC 109515</strain>
    </source>
</reference>
<gene>
    <name evidence="1" type="ORF">Ssi02_55120</name>
</gene>
<protein>
    <submittedName>
        <fullName evidence="1">Uncharacterized protein</fullName>
    </submittedName>
</protein>
<comment type="caution">
    <text evidence="1">The sequence shown here is derived from an EMBL/GenBank/DDBJ whole genome shotgun (WGS) entry which is preliminary data.</text>
</comment>
<dbReference type="EMBL" id="BOOW01000034">
    <property type="protein sequence ID" value="GII95281.1"/>
    <property type="molecule type" value="Genomic_DNA"/>
</dbReference>
<proteinExistence type="predicted"/>
<keyword evidence="2" id="KW-1185">Reference proteome</keyword>